<dbReference type="EMBL" id="BMAT01002450">
    <property type="protein sequence ID" value="GFS07077.1"/>
    <property type="molecule type" value="Genomic_DNA"/>
</dbReference>
<evidence type="ECO:0000313" key="2">
    <source>
        <dbReference type="EMBL" id="GFS07077.1"/>
    </source>
</evidence>
<feature type="region of interest" description="Disordered" evidence="1">
    <location>
        <begin position="43"/>
        <end position="63"/>
    </location>
</feature>
<name>A0AAV4IF46_9GAST</name>
<organism evidence="2 3">
    <name type="scientific">Elysia marginata</name>
    <dbReference type="NCBI Taxonomy" id="1093978"/>
    <lineage>
        <taxon>Eukaryota</taxon>
        <taxon>Metazoa</taxon>
        <taxon>Spiralia</taxon>
        <taxon>Lophotrochozoa</taxon>
        <taxon>Mollusca</taxon>
        <taxon>Gastropoda</taxon>
        <taxon>Heterobranchia</taxon>
        <taxon>Euthyneura</taxon>
        <taxon>Panpulmonata</taxon>
        <taxon>Sacoglossa</taxon>
        <taxon>Placobranchoidea</taxon>
        <taxon>Plakobranchidae</taxon>
        <taxon>Elysia</taxon>
    </lineage>
</organism>
<comment type="caution">
    <text evidence="2">The sequence shown here is derived from an EMBL/GenBank/DDBJ whole genome shotgun (WGS) entry which is preliminary data.</text>
</comment>
<reference evidence="2 3" key="1">
    <citation type="journal article" date="2021" name="Elife">
        <title>Chloroplast acquisition without the gene transfer in kleptoplastic sea slugs, Plakobranchus ocellatus.</title>
        <authorList>
            <person name="Maeda T."/>
            <person name="Takahashi S."/>
            <person name="Yoshida T."/>
            <person name="Shimamura S."/>
            <person name="Takaki Y."/>
            <person name="Nagai Y."/>
            <person name="Toyoda A."/>
            <person name="Suzuki Y."/>
            <person name="Arimoto A."/>
            <person name="Ishii H."/>
            <person name="Satoh N."/>
            <person name="Nishiyama T."/>
            <person name="Hasebe M."/>
            <person name="Maruyama T."/>
            <person name="Minagawa J."/>
            <person name="Obokata J."/>
            <person name="Shigenobu S."/>
        </authorList>
    </citation>
    <scope>NUCLEOTIDE SEQUENCE [LARGE SCALE GENOMIC DNA]</scope>
</reference>
<dbReference type="Proteomes" id="UP000762676">
    <property type="component" value="Unassembled WGS sequence"/>
</dbReference>
<dbReference type="AlphaFoldDB" id="A0AAV4IF46"/>
<sequence>MFLRRSLKQSNRDLNQIVQFIARRPSTTSEGPEELIFREKQVYDSSDLGPGSTNLPGKDVNILNNSEETSDYETLIKPEK</sequence>
<protein>
    <submittedName>
        <fullName evidence="2">Uncharacterized protein</fullName>
    </submittedName>
</protein>
<evidence type="ECO:0000313" key="3">
    <source>
        <dbReference type="Proteomes" id="UP000762676"/>
    </source>
</evidence>
<accession>A0AAV4IF46</accession>
<evidence type="ECO:0000256" key="1">
    <source>
        <dbReference type="SAM" id="MobiDB-lite"/>
    </source>
</evidence>
<gene>
    <name evidence="2" type="ORF">ElyMa_001240700</name>
</gene>
<keyword evidence="3" id="KW-1185">Reference proteome</keyword>
<proteinExistence type="predicted"/>